<dbReference type="Proteomes" id="UP000193560">
    <property type="component" value="Unassembled WGS sequence"/>
</dbReference>
<evidence type="ECO:0000256" key="4">
    <source>
        <dbReference type="ARBA" id="ARBA00042988"/>
    </source>
</evidence>
<keyword evidence="2" id="KW-0560">Oxidoreductase</keyword>
<dbReference type="PANTHER" id="PTHR22604">
    <property type="entry name" value="OXIDOREDUCTASES"/>
    <property type="match status" value="1"/>
</dbReference>
<name>A0A1X2J0I4_9FUNG</name>
<dbReference type="OrthoDB" id="2129491at2759"/>
<dbReference type="InterPro" id="IPR050984">
    <property type="entry name" value="Gfo/Idh/MocA_domain"/>
</dbReference>
<dbReference type="InterPro" id="IPR055170">
    <property type="entry name" value="GFO_IDH_MocA-like_dom"/>
</dbReference>
<comment type="catalytic activity">
    <reaction evidence="5">
        <text>D-xylose + NADP(+) = D-xylono-1,5-lactone + NADPH + H(+)</text>
        <dbReference type="Rhea" id="RHEA:22000"/>
        <dbReference type="ChEBI" id="CHEBI:15378"/>
        <dbReference type="ChEBI" id="CHEBI:15867"/>
        <dbReference type="ChEBI" id="CHEBI:53455"/>
        <dbReference type="ChEBI" id="CHEBI:57783"/>
        <dbReference type="ChEBI" id="CHEBI:58349"/>
        <dbReference type="EC" id="1.1.1.179"/>
    </reaction>
</comment>
<dbReference type="SUPFAM" id="SSF55347">
    <property type="entry name" value="Glyceraldehyde-3-phosphate dehydrogenase-like, C-terminal domain"/>
    <property type="match status" value="1"/>
</dbReference>
<comment type="similarity">
    <text evidence="1">Belongs to the Gfo/Idh/MocA family.</text>
</comment>
<dbReference type="GO" id="GO:0047837">
    <property type="term" value="F:D-xylose 1-dehydrogenase (NADP+) activity"/>
    <property type="evidence" value="ECO:0007669"/>
    <property type="project" value="UniProtKB-EC"/>
</dbReference>
<evidence type="ECO:0000259" key="6">
    <source>
        <dbReference type="Pfam" id="PF01408"/>
    </source>
</evidence>
<gene>
    <name evidence="8" type="ORF">BCR42DRAFT_485522</name>
</gene>
<dbReference type="Pfam" id="PF22725">
    <property type="entry name" value="GFO_IDH_MocA_C3"/>
    <property type="match status" value="1"/>
</dbReference>
<evidence type="ECO:0000256" key="3">
    <source>
        <dbReference type="ARBA" id="ARBA00038984"/>
    </source>
</evidence>
<dbReference type="AlphaFoldDB" id="A0A1X2J0I4"/>
<keyword evidence="9" id="KW-1185">Reference proteome</keyword>
<accession>A0A1X2J0I4</accession>
<dbReference type="SUPFAM" id="SSF51735">
    <property type="entry name" value="NAD(P)-binding Rossmann-fold domains"/>
    <property type="match status" value="1"/>
</dbReference>
<proteinExistence type="inferred from homology"/>
<dbReference type="Gene3D" id="3.30.360.10">
    <property type="entry name" value="Dihydrodipicolinate Reductase, domain 2"/>
    <property type="match status" value="1"/>
</dbReference>
<dbReference type="InterPro" id="IPR000683">
    <property type="entry name" value="Gfo/Idh/MocA-like_OxRdtase_N"/>
</dbReference>
<evidence type="ECO:0000313" key="9">
    <source>
        <dbReference type="Proteomes" id="UP000193560"/>
    </source>
</evidence>
<reference evidence="8 9" key="1">
    <citation type="submission" date="2016-07" db="EMBL/GenBank/DDBJ databases">
        <title>Pervasive Adenine N6-methylation of Active Genes in Fungi.</title>
        <authorList>
            <consortium name="DOE Joint Genome Institute"/>
            <person name="Mondo S.J."/>
            <person name="Dannebaum R.O."/>
            <person name="Kuo R.C."/>
            <person name="Labutti K."/>
            <person name="Haridas S."/>
            <person name="Kuo A."/>
            <person name="Salamov A."/>
            <person name="Ahrendt S.R."/>
            <person name="Lipzen A."/>
            <person name="Sullivan W."/>
            <person name="Andreopoulos W.B."/>
            <person name="Clum A."/>
            <person name="Lindquist E."/>
            <person name="Daum C."/>
            <person name="Ramamoorthy G.K."/>
            <person name="Gryganskyi A."/>
            <person name="Culley D."/>
            <person name="Magnuson J.K."/>
            <person name="James T.Y."/>
            <person name="O'Malley M.A."/>
            <person name="Stajich J.E."/>
            <person name="Spatafora J.W."/>
            <person name="Visel A."/>
            <person name="Grigoriev I.V."/>
        </authorList>
    </citation>
    <scope>NUCLEOTIDE SEQUENCE [LARGE SCALE GENOMIC DNA]</scope>
    <source>
        <strain evidence="8 9">NRRL 1336</strain>
    </source>
</reference>
<dbReference type="EMBL" id="MCGE01000001">
    <property type="protein sequence ID" value="ORZ25336.1"/>
    <property type="molecule type" value="Genomic_DNA"/>
</dbReference>
<dbReference type="PANTHER" id="PTHR22604:SF105">
    <property type="entry name" value="TRANS-1,2-DIHYDROBENZENE-1,2-DIOL DEHYDROGENASE"/>
    <property type="match status" value="1"/>
</dbReference>
<dbReference type="Gene3D" id="3.40.50.720">
    <property type="entry name" value="NAD(P)-binding Rossmann-like Domain"/>
    <property type="match status" value="1"/>
</dbReference>
<evidence type="ECO:0000313" key="8">
    <source>
        <dbReference type="EMBL" id="ORZ25336.1"/>
    </source>
</evidence>
<evidence type="ECO:0000256" key="5">
    <source>
        <dbReference type="ARBA" id="ARBA00049233"/>
    </source>
</evidence>
<dbReference type="GO" id="GO:0000166">
    <property type="term" value="F:nucleotide binding"/>
    <property type="evidence" value="ECO:0007669"/>
    <property type="project" value="InterPro"/>
</dbReference>
<feature type="domain" description="GFO/IDH/MocA-like oxidoreductase" evidence="7">
    <location>
        <begin position="138"/>
        <end position="258"/>
    </location>
</feature>
<dbReference type="InterPro" id="IPR036291">
    <property type="entry name" value="NAD(P)-bd_dom_sf"/>
</dbReference>
<organism evidence="8 9">
    <name type="scientific">Absidia repens</name>
    <dbReference type="NCBI Taxonomy" id="90262"/>
    <lineage>
        <taxon>Eukaryota</taxon>
        <taxon>Fungi</taxon>
        <taxon>Fungi incertae sedis</taxon>
        <taxon>Mucoromycota</taxon>
        <taxon>Mucoromycotina</taxon>
        <taxon>Mucoromycetes</taxon>
        <taxon>Mucorales</taxon>
        <taxon>Cunninghamellaceae</taxon>
        <taxon>Absidia</taxon>
    </lineage>
</organism>
<feature type="domain" description="Gfo/Idh/MocA-like oxidoreductase N-terminal" evidence="6">
    <location>
        <begin position="3"/>
        <end position="123"/>
    </location>
</feature>
<protein>
    <recommendedName>
        <fullName evidence="3">D-xylose 1-dehydrogenase (NADP(+), D-xylono-1,5-lactone-forming)</fullName>
        <ecNumber evidence="3">1.1.1.179</ecNumber>
    </recommendedName>
    <alternativeName>
        <fullName evidence="4">D-xylose-NADP dehydrogenase</fullName>
    </alternativeName>
</protein>
<comment type="caution">
    <text evidence="8">The sequence shown here is derived from an EMBL/GenBank/DDBJ whole genome shotgun (WGS) entry which is preliminary data.</text>
</comment>
<sequence length="349" mass="38181">MSLRWGILGTGNIANTFATALKVAKKGSLMAVGSRSKESAVAFGQTYGLEPAQCHGSYEAVLQDPSVDIVYICSPHPCHHAMAIQAAQAKKHMLVEKPIAMTEKQVHGIIEACRSNNVFLMEAYMYRCHPQTRLLVDLVRAGDKIGKVKLIRGNFSFDGRSLGPSSRLWRNELGGGAIMDIGGYPMSFARLIAGASQQKGFANPIKVKGVGYIQPDTKVDEWAVASLEFEQGVTAQLFTGVFADSDCGVEVIGSEGTFKVPNLWRPDLAVLGPVQIEYKSHNANTKTEIIPVPLEETNLFAIEADAVADALADKQQQCKYMTLDDTLGQVRAMDQWRQEVGLRYQEDQD</sequence>
<evidence type="ECO:0000256" key="2">
    <source>
        <dbReference type="ARBA" id="ARBA00023002"/>
    </source>
</evidence>
<dbReference type="EC" id="1.1.1.179" evidence="3"/>
<dbReference type="STRING" id="90262.A0A1X2J0I4"/>
<evidence type="ECO:0000256" key="1">
    <source>
        <dbReference type="ARBA" id="ARBA00010928"/>
    </source>
</evidence>
<dbReference type="Pfam" id="PF01408">
    <property type="entry name" value="GFO_IDH_MocA"/>
    <property type="match status" value="1"/>
</dbReference>
<evidence type="ECO:0000259" key="7">
    <source>
        <dbReference type="Pfam" id="PF22725"/>
    </source>
</evidence>